<name>A0A317MTI9_9GAMM</name>
<comment type="caution">
    <text evidence="2">The sequence shown here is derived from an EMBL/GenBank/DDBJ whole genome shotgun (WGS) entry which is preliminary data.</text>
</comment>
<evidence type="ECO:0000313" key="2">
    <source>
        <dbReference type="EMBL" id="PWV60221.1"/>
    </source>
</evidence>
<gene>
    <name evidence="2" type="ORF">C7443_108150</name>
</gene>
<organism evidence="2 3">
    <name type="scientific">Plasticicumulans acidivorans</name>
    <dbReference type="NCBI Taxonomy" id="886464"/>
    <lineage>
        <taxon>Bacteria</taxon>
        <taxon>Pseudomonadati</taxon>
        <taxon>Pseudomonadota</taxon>
        <taxon>Gammaproteobacteria</taxon>
        <taxon>Candidatus Competibacteraceae</taxon>
        <taxon>Plasticicumulans</taxon>
    </lineage>
</organism>
<dbReference type="Pfam" id="PF08770">
    <property type="entry name" value="SoxZ"/>
    <property type="match status" value="1"/>
</dbReference>
<dbReference type="AlphaFoldDB" id="A0A317MTI9"/>
<dbReference type="InterPro" id="IPR014880">
    <property type="entry name" value="SoxZ_dom"/>
</dbReference>
<dbReference type="NCBIfam" id="TIGR04490">
    <property type="entry name" value="SoxZ_true"/>
    <property type="match status" value="1"/>
</dbReference>
<reference evidence="2 3" key="1">
    <citation type="submission" date="2018-05" db="EMBL/GenBank/DDBJ databases">
        <title>Genomic Encyclopedia of Type Strains, Phase IV (KMG-IV): sequencing the most valuable type-strain genomes for metagenomic binning, comparative biology and taxonomic classification.</title>
        <authorList>
            <person name="Goeker M."/>
        </authorList>
    </citation>
    <scope>NUCLEOTIDE SEQUENCE [LARGE SCALE GENOMIC DNA]</scope>
    <source>
        <strain evidence="2 3">DSM 23606</strain>
    </source>
</reference>
<dbReference type="SUPFAM" id="SSF81296">
    <property type="entry name" value="E set domains"/>
    <property type="match status" value="1"/>
</dbReference>
<dbReference type="InterPro" id="IPR014756">
    <property type="entry name" value="Ig_E-set"/>
</dbReference>
<dbReference type="InterPro" id="IPR030995">
    <property type="entry name" value="SoxZ"/>
</dbReference>
<protein>
    <submittedName>
        <fullName evidence="2">Sulfur compound chelating protein SoxZ</fullName>
    </submittedName>
</protein>
<dbReference type="InterPro" id="IPR013783">
    <property type="entry name" value="Ig-like_fold"/>
</dbReference>
<feature type="domain" description="Sulphur oxidation protein SoxZ" evidence="1">
    <location>
        <begin position="6"/>
        <end position="100"/>
    </location>
</feature>
<accession>A0A317MTI9</accession>
<evidence type="ECO:0000313" key="3">
    <source>
        <dbReference type="Proteomes" id="UP000246569"/>
    </source>
</evidence>
<dbReference type="Proteomes" id="UP000246569">
    <property type="component" value="Unassembled WGS sequence"/>
</dbReference>
<proteinExistence type="predicted"/>
<dbReference type="Gene3D" id="2.60.40.10">
    <property type="entry name" value="Immunoglobulins"/>
    <property type="match status" value="1"/>
</dbReference>
<keyword evidence="3" id="KW-1185">Reference proteome</keyword>
<dbReference type="RefSeq" id="WP_110019322.1">
    <property type="nucleotide sequence ID" value="NZ_QGTJ01000008.1"/>
</dbReference>
<dbReference type="OrthoDB" id="9795530at2"/>
<evidence type="ECO:0000259" key="1">
    <source>
        <dbReference type="Pfam" id="PF08770"/>
    </source>
</evidence>
<sequence>MNDIRIEARRRAGLTELRLLIRHPMETGQGRDPLSGALIPAHYIVRLEVDCAGRALLRADTGTGVARNPYLALRFKGGEAGDTLAVRWLDNLGGEGAAQATIVAAD</sequence>
<dbReference type="EMBL" id="QGTJ01000008">
    <property type="protein sequence ID" value="PWV60221.1"/>
    <property type="molecule type" value="Genomic_DNA"/>
</dbReference>